<dbReference type="NCBIfam" id="NF002208">
    <property type="entry name" value="PRK01099.1-3"/>
    <property type="match status" value="1"/>
</dbReference>
<dbReference type="GO" id="GO:0005736">
    <property type="term" value="C:RNA polymerase I complex"/>
    <property type="evidence" value="ECO:0007669"/>
    <property type="project" value="TreeGrafter"/>
</dbReference>
<comment type="subcellular location">
    <subcellularLocation>
        <location evidence="1">Nucleus</location>
    </subcellularLocation>
</comment>
<evidence type="ECO:0000256" key="3">
    <source>
        <dbReference type="ARBA" id="ARBA00022478"/>
    </source>
</evidence>
<dbReference type="PROSITE" id="PS01111">
    <property type="entry name" value="RNA_POL_K_14KD"/>
    <property type="match status" value="1"/>
</dbReference>
<dbReference type="InterPro" id="IPR020708">
    <property type="entry name" value="DNA-dir_RNA_polK_14-18kDa_CS"/>
</dbReference>
<dbReference type="InterPro" id="IPR036161">
    <property type="entry name" value="RPB6/omega-like_sf"/>
</dbReference>
<proteinExistence type="inferred from homology"/>
<dbReference type="SUPFAM" id="SSF63562">
    <property type="entry name" value="RPB6/omega subunit-like"/>
    <property type="match status" value="1"/>
</dbReference>
<feature type="compositionally biased region" description="Basic and acidic residues" evidence="8">
    <location>
        <begin position="35"/>
        <end position="49"/>
    </location>
</feature>
<dbReference type="GO" id="GO:0003677">
    <property type="term" value="F:DNA binding"/>
    <property type="evidence" value="ECO:0007669"/>
    <property type="project" value="InterPro"/>
</dbReference>
<dbReference type="SMART" id="SM01409">
    <property type="entry name" value="RNA_pol_Rpb6"/>
    <property type="match status" value="1"/>
</dbReference>
<dbReference type="Gene3D" id="3.90.940.10">
    <property type="match status" value="1"/>
</dbReference>
<keyword evidence="4" id="KW-0804">Transcription</keyword>
<dbReference type="HAMAP" id="MF_00192">
    <property type="entry name" value="RNApol_arch_Rpo6"/>
    <property type="match status" value="1"/>
</dbReference>
<dbReference type="GO" id="GO:0042797">
    <property type="term" value="P:tRNA transcription by RNA polymerase III"/>
    <property type="evidence" value="ECO:0007669"/>
    <property type="project" value="TreeGrafter"/>
</dbReference>
<protein>
    <recommendedName>
        <fullName evidence="2">DNA-directed RNA polymerases I, II, and III subunit RPABC2</fullName>
    </recommendedName>
    <alternativeName>
        <fullName evidence="7">RPB6 homolog</fullName>
    </alternativeName>
</protein>
<keyword evidence="3" id="KW-0240">DNA-directed RNA polymerase</keyword>
<dbReference type="PIRSF" id="PIRSF000778">
    <property type="entry name" value="RpoK/RPB6"/>
    <property type="match status" value="1"/>
</dbReference>
<dbReference type="GO" id="GO:0003899">
    <property type="term" value="F:DNA-directed RNA polymerase activity"/>
    <property type="evidence" value="ECO:0007669"/>
    <property type="project" value="InterPro"/>
</dbReference>
<sequence>MADDEDYNDDSAEEMEEDDEMDNLDLEEQDEEAERLDVLPETEKMEKQNVNRITTPFMTKYERARVLGTRALQISMGAPVMVNLEGETDPLEIARKELKAQKIPIIIRRYLPDGSYEDWAIDELIITEYIEVLLSFSITVLQLAEPY</sequence>
<dbReference type="WBParaSite" id="nRc.2.0.1.t37280-RA">
    <property type="protein sequence ID" value="nRc.2.0.1.t37280-RA"/>
    <property type="gene ID" value="nRc.2.0.1.g37280"/>
</dbReference>
<evidence type="ECO:0000313" key="9">
    <source>
        <dbReference type="Proteomes" id="UP000887565"/>
    </source>
</evidence>
<keyword evidence="9" id="KW-1185">Reference proteome</keyword>
<keyword evidence="5" id="KW-0539">Nucleus</keyword>
<organism evidence="9 10">
    <name type="scientific">Romanomermis culicivorax</name>
    <name type="common">Nematode worm</name>
    <dbReference type="NCBI Taxonomy" id="13658"/>
    <lineage>
        <taxon>Eukaryota</taxon>
        <taxon>Metazoa</taxon>
        <taxon>Ecdysozoa</taxon>
        <taxon>Nematoda</taxon>
        <taxon>Enoplea</taxon>
        <taxon>Dorylaimia</taxon>
        <taxon>Mermithida</taxon>
        <taxon>Mermithoidea</taxon>
        <taxon>Mermithidae</taxon>
        <taxon>Romanomermis</taxon>
    </lineage>
</organism>
<feature type="compositionally biased region" description="Acidic residues" evidence="8">
    <location>
        <begin position="1"/>
        <end position="34"/>
    </location>
</feature>
<evidence type="ECO:0000256" key="5">
    <source>
        <dbReference type="ARBA" id="ARBA00023242"/>
    </source>
</evidence>
<evidence type="ECO:0000256" key="4">
    <source>
        <dbReference type="ARBA" id="ARBA00023163"/>
    </source>
</evidence>
<dbReference type="NCBIfam" id="NF002207">
    <property type="entry name" value="PRK01099.1-2"/>
    <property type="match status" value="1"/>
</dbReference>
<dbReference type="AlphaFoldDB" id="A0A915KFX6"/>
<dbReference type="GO" id="GO:0005665">
    <property type="term" value="C:RNA polymerase II, core complex"/>
    <property type="evidence" value="ECO:0007669"/>
    <property type="project" value="InterPro"/>
</dbReference>
<dbReference type="Pfam" id="PF01192">
    <property type="entry name" value="RNA_pol_Rpb6"/>
    <property type="match status" value="1"/>
</dbReference>
<dbReference type="GO" id="GO:0005666">
    <property type="term" value="C:RNA polymerase III complex"/>
    <property type="evidence" value="ECO:0007669"/>
    <property type="project" value="TreeGrafter"/>
</dbReference>
<evidence type="ECO:0000256" key="2">
    <source>
        <dbReference type="ARBA" id="ARBA00020808"/>
    </source>
</evidence>
<dbReference type="PANTHER" id="PTHR47227:SF5">
    <property type="entry name" value="DNA-DIRECTED RNA POLYMERASES I, II, AND III SUBUNIT RPABC2"/>
    <property type="match status" value="1"/>
</dbReference>
<evidence type="ECO:0000256" key="7">
    <source>
        <dbReference type="ARBA" id="ARBA00030456"/>
    </source>
</evidence>
<evidence type="ECO:0000256" key="8">
    <source>
        <dbReference type="SAM" id="MobiDB-lite"/>
    </source>
</evidence>
<reference evidence="10" key="1">
    <citation type="submission" date="2022-11" db="UniProtKB">
        <authorList>
            <consortium name="WormBaseParasite"/>
        </authorList>
    </citation>
    <scope>IDENTIFICATION</scope>
</reference>
<dbReference type="PIRSF" id="PIRSF500154">
    <property type="entry name" value="RPB6"/>
    <property type="match status" value="1"/>
</dbReference>
<accession>A0A915KFX6</accession>
<evidence type="ECO:0000313" key="10">
    <source>
        <dbReference type="WBParaSite" id="nRc.2.0.1.t37280-RA"/>
    </source>
</evidence>
<dbReference type="Proteomes" id="UP000887565">
    <property type="component" value="Unplaced"/>
</dbReference>
<dbReference type="FunFam" id="3.90.940.10:FF:000003">
    <property type="entry name" value="DNA-directed RNA polymerases I, II, and III subunit RPABC2"/>
    <property type="match status" value="1"/>
</dbReference>
<evidence type="ECO:0000256" key="1">
    <source>
        <dbReference type="ARBA" id="ARBA00004123"/>
    </source>
</evidence>
<evidence type="ECO:0000256" key="6">
    <source>
        <dbReference type="ARBA" id="ARBA00025773"/>
    </source>
</evidence>
<dbReference type="InterPro" id="IPR006111">
    <property type="entry name" value="Rpo6/Rpb6"/>
</dbReference>
<dbReference type="GO" id="GO:0006360">
    <property type="term" value="P:transcription by RNA polymerase I"/>
    <property type="evidence" value="ECO:0007669"/>
    <property type="project" value="TreeGrafter"/>
</dbReference>
<dbReference type="OMA" id="EDWPTEQ"/>
<dbReference type="InterPro" id="IPR006110">
    <property type="entry name" value="Pol_omega/Rpo6/RPB6"/>
</dbReference>
<dbReference type="GO" id="GO:0006366">
    <property type="term" value="P:transcription by RNA polymerase II"/>
    <property type="evidence" value="ECO:0007669"/>
    <property type="project" value="TreeGrafter"/>
</dbReference>
<name>A0A915KFX6_ROMCU</name>
<feature type="region of interest" description="Disordered" evidence="8">
    <location>
        <begin position="1"/>
        <end position="51"/>
    </location>
</feature>
<dbReference type="InterPro" id="IPR028363">
    <property type="entry name" value="RPB6"/>
</dbReference>
<dbReference type="PANTHER" id="PTHR47227">
    <property type="entry name" value="DNA-DIRECTED RNA POLYMERASE SUBUNIT K"/>
    <property type="match status" value="1"/>
</dbReference>
<comment type="similarity">
    <text evidence="6">Belongs to the archaeal Rpo6/eukaryotic RPB6 RNA polymerase subunit family.</text>
</comment>